<gene>
    <name evidence="8" type="ORF">BQ2448_88</name>
</gene>
<feature type="region of interest" description="Disordered" evidence="5">
    <location>
        <begin position="1"/>
        <end position="32"/>
    </location>
</feature>
<dbReference type="Pfam" id="PF04376">
    <property type="entry name" value="ATE_N"/>
    <property type="match status" value="1"/>
</dbReference>
<protein>
    <recommendedName>
        <fullName evidence="2">arginyltransferase</fullName>
        <ecNumber evidence="2">2.3.2.8</ecNumber>
    </recommendedName>
</protein>
<proteinExistence type="inferred from homology"/>
<dbReference type="PANTHER" id="PTHR21367:SF1">
    <property type="entry name" value="ARGINYL-TRNA--PROTEIN TRANSFERASE 1"/>
    <property type="match status" value="1"/>
</dbReference>
<dbReference type="OrthoDB" id="74183at2759"/>
<feature type="domain" description="N-end rule aminoacyl transferase C-terminal" evidence="7">
    <location>
        <begin position="342"/>
        <end position="472"/>
    </location>
</feature>
<evidence type="ECO:0000259" key="6">
    <source>
        <dbReference type="Pfam" id="PF04376"/>
    </source>
</evidence>
<evidence type="ECO:0000256" key="4">
    <source>
        <dbReference type="ARBA" id="ARBA00023315"/>
    </source>
</evidence>
<dbReference type="EMBL" id="FMSP01000003">
    <property type="protein sequence ID" value="SCV67967.1"/>
    <property type="molecule type" value="Genomic_DNA"/>
</dbReference>
<dbReference type="Proteomes" id="UP000198372">
    <property type="component" value="Unassembled WGS sequence"/>
</dbReference>
<feature type="domain" description="N-end aminoacyl transferase N-terminal" evidence="6">
    <location>
        <begin position="48"/>
        <end position="131"/>
    </location>
</feature>
<feature type="compositionally biased region" description="Low complexity" evidence="5">
    <location>
        <begin position="505"/>
        <end position="524"/>
    </location>
</feature>
<dbReference type="EC" id="2.3.2.8" evidence="2"/>
<evidence type="ECO:0000256" key="3">
    <source>
        <dbReference type="ARBA" id="ARBA00022679"/>
    </source>
</evidence>
<feature type="compositionally biased region" description="Basic and acidic residues" evidence="5">
    <location>
        <begin position="215"/>
        <end position="241"/>
    </location>
</feature>
<dbReference type="InterPro" id="IPR007471">
    <property type="entry name" value="N-end_Aminoacyl_Trfase_N"/>
</dbReference>
<dbReference type="GO" id="GO:0005737">
    <property type="term" value="C:cytoplasm"/>
    <property type="evidence" value="ECO:0007669"/>
    <property type="project" value="TreeGrafter"/>
</dbReference>
<dbReference type="PANTHER" id="PTHR21367">
    <property type="entry name" value="ARGININE-TRNA-PROTEIN TRANSFERASE 1"/>
    <property type="match status" value="1"/>
</dbReference>
<comment type="similarity">
    <text evidence="1">Belongs to the R-transferase family.</text>
</comment>
<feature type="compositionally biased region" description="Low complexity" evidence="5">
    <location>
        <begin position="157"/>
        <end position="182"/>
    </location>
</feature>
<organism evidence="8 9">
    <name type="scientific">Microbotryum intermedium</name>
    <dbReference type="NCBI Taxonomy" id="269621"/>
    <lineage>
        <taxon>Eukaryota</taxon>
        <taxon>Fungi</taxon>
        <taxon>Dikarya</taxon>
        <taxon>Basidiomycota</taxon>
        <taxon>Pucciniomycotina</taxon>
        <taxon>Microbotryomycetes</taxon>
        <taxon>Microbotryales</taxon>
        <taxon>Microbotryaceae</taxon>
        <taxon>Microbotryum</taxon>
    </lineage>
</organism>
<accession>A0A238F4J2</accession>
<reference evidence="9" key="1">
    <citation type="submission" date="2016-09" db="EMBL/GenBank/DDBJ databases">
        <authorList>
            <person name="Jeantristanb JTB J.-T."/>
            <person name="Ricardo R."/>
        </authorList>
    </citation>
    <scope>NUCLEOTIDE SEQUENCE [LARGE SCALE GENOMIC DNA]</scope>
</reference>
<dbReference type="AlphaFoldDB" id="A0A238F4J2"/>
<feature type="compositionally biased region" description="Acidic residues" evidence="5">
    <location>
        <begin position="531"/>
        <end position="545"/>
    </location>
</feature>
<feature type="region of interest" description="Disordered" evidence="5">
    <location>
        <begin position="500"/>
        <end position="556"/>
    </location>
</feature>
<dbReference type="InterPro" id="IPR030700">
    <property type="entry name" value="N-end_Aminoacyl_Trfase"/>
</dbReference>
<evidence type="ECO:0000256" key="5">
    <source>
        <dbReference type="SAM" id="MobiDB-lite"/>
    </source>
</evidence>
<dbReference type="STRING" id="269621.A0A238F4J2"/>
<dbReference type="Pfam" id="PF04377">
    <property type="entry name" value="ATE_C"/>
    <property type="match status" value="1"/>
</dbReference>
<evidence type="ECO:0000313" key="9">
    <source>
        <dbReference type="Proteomes" id="UP000198372"/>
    </source>
</evidence>
<feature type="region of interest" description="Disordered" evidence="5">
    <location>
        <begin position="147"/>
        <end position="273"/>
    </location>
</feature>
<name>A0A238F4J2_9BASI</name>
<keyword evidence="4" id="KW-0012">Acyltransferase</keyword>
<sequence length="617" mass="67875">MSVYSVSSSSEASTSGSSSYASDQSHSQSQQPSQMLSILQPLGYTKGPCGYCQGKKLSGNTHTTEPPKKTSSSYGCWAHLLSCSTYRLMLDRGWRRSGKYCYKPDMRSTCCPQYTISLDAAAFVPGKSQRQVLNRFAALVIDGDHQGKLGWGPVDPSTTSNLDPSLNTSSSSASVPPAAMLSTSPPTNKNVATKADSLLTTAKSVMFNPPVEPPTIRDEDQEHPVPTRSKLDANRKGKAQADEAMSDTVSTEDRKATPKPSSPLKGGKRKAPTDLSEMVHQLEWANSPADKPFKHKFEYVLEEASFTEEKYALFQRYQVREAFERQCSTFYVQAHRRCLTAQTQVHHEPDSKVTRKGFRRFLVDTPLHLEPTPNPSYNYGSHHGLYLFDGQLIALAVIDILPGAVSSVYFAWDPQFSSLSLGKVSALREIALVRELQSQGGLEDLTRYMMGYYIHSCTKMKYKADYQPSWLLDPMTNDWYAWDTCKKILDGCERASFSEGGPLIPQSSSTSVSQGGPSGPSTPGNSAQQMDVDEVEAGDEEEEDTYIYPTPSPPGCLDPSSLPKRLLLDSIVLEGRTVFPLLFSAAWHDPSTQREVKELLATTGEPLVGKIAIYTTG</sequence>
<dbReference type="InterPro" id="IPR007472">
    <property type="entry name" value="N-end_Aminoacyl_Trfase_C"/>
</dbReference>
<evidence type="ECO:0000259" key="7">
    <source>
        <dbReference type="Pfam" id="PF04377"/>
    </source>
</evidence>
<keyword evidence="9" id="KW-1185">Reference proteome</keyword>
<evidence type="ECO:0000256" key="1">
    <source>
        <dbReference type="ARBA" id="ARBA00009991"/>
    </source>
</evidence>
<evidence type="ECO:0000313" key="8">
    <source>
        <dbReference type="EMBL" id="SCV67967.1"/>
    </source>
</evidence>
<keyword evidence="3" id="KW-0808">Transferase</keyword>
<dbReference type="GO" id="GO:0004057">
    <property type="term" value="F:arginyl-tRNA--protein transferase activity"/>
    <property type="evidence" value="ECO:0007669"/>
    <property type="project" value="UniProtKB-EC"/>
</dbReference>
<evidence type="ECO:0000256" key="2">
    <source>
        <dbReference type="ARBA" id="ARBA00012025"/>
    </source>
</evidence>